<dbReference type="GO" id="GO:0004386">
    <property type="term" value="F:helicase activity"/>
    <property type="evidence" value="ECO:0007669"/>
    <property type="project" value="UniProtKB-KW"/>
</dbReference>
<dbReference type="RefSeq" id="WP_394522439.1">
    <property type="nucleotide sequence ID" value="NZ_CP171361.1"/>
</dbReference>
<feature type="domain" description="Helicase C-terminal" evidence="2">
    <location>
        <begin position="908"/>
        <end position="1088"/>
    </location>
</feature>
<dbReference type="PANTHER" id="PTHR47957:SF3">
    <property type="entry name" value="ATP-DEPENDENT HELICASE HRQ1"/>
    <property type="match status" value="1"/>
</dbReference>
<dbReference type="Gene3D" id="3.40.50.300">
    <property type="entry name" value="P-loop containing nucleotide triphosphate hydrolases"/>
    <property type="match status" value="1"/>
</dbReference>
<organism evidence="3 4">
    <name type="scientific">Megasphaera hexanoica</name>
    <dbReference type="NCBI Taxonomy" id="1675036"/>
    <lineage>
        <taxon>Bacteria</taxon>
        <taxon>Bacillati</taxon>
        <taxon>Bacillota</taxon>
        <taxon>Negativicutes</taxon>
        <taxon>Veillonellales</taxon>
        <taxon>Veillonellaceae</taxon>
        <taxon>Megasphaera</taxon>
    </lineage>
</organism>
<keyword evidence="3" id="KW-0067">ATP-binding</keyword>
<dbReference type="EMBL" id="JBIEKR010000003">
    <property type="protein sequence ID" value="MFG6272513.1"/>
    <property type="molecule type" value="Genomic_DNA"/>
</dbReference>
<dbReference type="InterPro" id="IPR027417">
    <property type="entry name" value="P-loop_NTPase"/>
</dbReference>
<protein>
    <submittedName>
        <fullName evidence="3">Helicase-related protein</fullName>
    </submittedName>
</protein>
<dbReference type="Pfam" id="PF00271">
    <property type="entry name" value="Helicase_C"/>
    <property type="match status" value="1"/>
</dbReference>
<feature type="region of interest" description="Disordered" evidence="1">
    <location>
        <begin position="65"/>
        <end position="87"/>
    </location>
</feature>
<name>A0ABW7DMF9_9FIRM</name>
<dbReference type="Proteomes" id="UP001605989">
    <property type="component" value="Unassembled WGS sequence"/>
</dbReference>
<reference evidence="3 4" key="1">
    <citation type="submission" date="2024-10" db="EMBL/GenBank/DDBJ databases">
        <authorList>
            <person name="Sang B.-I."/>
            <person name="Prabhaharan D."/>
        </authorList>
    </citation>
    <scope>NUCLEOTIDE SEQUENCE [LARGE SCALE GENOMIC DNA]</scope>
    <source>
        <strain evidence="3 4">MH</strain>
    </source>
</reference>
<evidence type="ECO:0000313" key="3">
    <source>
        <dbReference type="EMBL" id="MFG6272513.1"/>
    </source>
</evidence>
<evidence type="ECO:0000256" key="1">
    <source>
        <dbReference type="SAM" id="MobiDB-lite"/>
    </source>
</evidence>
<dbReference type="PANTHER" id="PTHR47957">
    <property type="entry name" value="ATP-DEPENDENT HELICASE HRQ1"/>
    <property type="match status" value="1"/>
</dbReference>
<keyword evidence="3" id="KW-0547">Nucleotide-binding</keyword>
<dbReference type="PROSITE" id="PS51194">
    <property type="entry name" value="HELICASE_CTER"/>
    <property type="match status" value="1"/>
</dbReference>
<accession>A0ABW7DMF9</accession>
<dbReference type="CDD" id="cd18785">
    <property type="entry name" value="SF2_C"/>
    <property type="match status" value="1"/>
</dbReference>
<dbReference type="SUPFAM" id="SSF52540">
    <property type="entry name" value="P-loop containing nucleoside triphosphate hydrolases"/>
    <property type="match status" value="1"/>
</dbReference>
<keyword evidence="4" id="KW-1185">Reference proteome</keyword>
<keyword evidence="3" id="KW-0378">Hydrolase</keyword>
<dbReference type="InterPro" id="IPR001650">
    <property type="entry name" value="Helicase_C-like"/>
</dbReference>
<keyword evidence="3" id="KW-0347">Helicase</keyword>
<proteinExistence type="predicted"/>
<evidence type="ECO:0000313" key="4">
    <source>
        <dbReference type="Proteomes" id="UP001605989"/>
    </source>
</evidence>
<evidence type="ECO:0000259" key="2">
    <source>
        <dbReference type="PROSITE" id="PS51194"/>
    </source>
</evidence>
<gene>
    <name evidence="3" type="ORF">ACGTZG_04855</name>
</gene>
<sequence length="1242" mass="143013">MNKTDIIKECLEARKTIITKLKMQLEGPGADGSIPNAEHEIITDIPSRRYSCGILYPQRVTLETEDTDDEDKVLDEGNLPVTDGDEASVAEREETRKLDSNVKIVGDNKSEDEDDTINLTNQWCPSSMGITFFVTGDIRSLHIRLTFGTYRVSGLEDYCYPCDVSFDYDILPSDIKNHIGLTEDKRFFIVKEPFDEKWVRNTLNVKEASPGTCNLWIPLMALAQQCNNTYHKSYVRIPHALDFQFENREEGFIDLGDSLDDTDCHLTAFCKLMDEDKQIWSITLMVSNEFKDYKLKEYEKFIFQPHLKVTIDEQDDARFFDRNQVKNGFSIDDEEERLDLLYRNQKNYGSGLGTSLQWDIDENGKGHLFNDFLPQKELPGMDFRLPTDEFTKEESEQILSMKVHSDLDGTSKEKKLAYLSRLVDSYRRWIADLEIKEKKLPDKYHRAASMNLADCKEAAGRMADGLDLLRDNEQVYTAFSLANRAMLMQRVHLGIIADEKYGKERYGNEDVQESPLGQMLTDLNEIENYCKYGDTCFWRPFQLAFILMSLKGIVDEDSTDRELVDLIWFPTGGGKTEAYLGLSAFVIFYRRLVYGKKAGGTNIIMRYTLRLLTSQQFSRAATLICACEIIRKTYGVKESGKQNRYSKKKKKESPVLGDEPITIGLWIGHDHTPNTLADAKEKLHKLKSGYGSENNNFQLLKCPWCGTQLTVEHGKGNWGYFYESHPKHFYYQCPQDGCRFHSSEIPVMVIDEELYKNPPTLLIGTVDKFAMMTWKEDVNKFFGADGQHRGPELIIQDELHLISGPLGSIVGLYETAVDYICNHYGNVKPKIIASTATIRRAKSQCAALYNRDTRQFPPPGIDAEDSYFARNDVIDHGKGKYGRCYVGIMASGKNQVSTEVTTISDLLQLIKILKTLDEVKDTYWTLTGYFNSLKDLGQCESLVADDIKNNLIQFSHRLQTEPRYIYKLRELTSRVKTDELNRIFKELEDIKYHSGEGEKTYPVDIVLSSNMLSVGVDIARLNILLMVNQPKLNSEYIQATSRVGRSYPGLVLTLYNQGRNRDQSYYEQFKTFHESYYRFVEPTGATPFSKPARDRALHAVLVAIMRNIPELAEEKDAGKFRKDTYRDDIKKISDFILQRVREIRNRGSHVHDDIPDVRREIDNFFTDWDNKARIMESESKELVYGNSRLIERGYTQDIPCRLLKPYHQKAKDEMRPWETLTSMRNIDSEVSGRVLIWKEGQK</sequence>
<comment type="caution">
    <text evidence="3">The sequence shown here is derived from an EMBL/GenBank/DDBJ whole genome shotgun (WGS) entry which is preliminary data.</text>
</comment>